<protein>
    <submittedName>
        <fullName evidence="1">Uncharacterized protein</fullName>
    </submittedName>
</protein>
<dbReference type="Proteomes" id="UP000188388">
    <property type="component" value="Unassembled WGS sequence"/>
</dbReference>
<keyword evidence="2" id="KW-1185">Reference proteome</keyword>
<dbReference type="STRING" id="1631249.BQ8794_180012"/>
<evidence type="ECO:0000313" key="1">
    <source>
        <dbReference type="EMBL" id="SIT54668.1"/>
    </source>
</evidence>
<gene>
    <name evidence="1" type="ORF">BQ8794_180012</name>
</gene>
<name>A0A1R3V604_9HYPH</name>
<proteinExistence type="predicted"/>
<sequence length="64" mass="6946">MQTRSKCAAQGSVGWDIAVFGQVGEGHAVVGEHGVYLVREVFEDLPEEGRTFILPAQSRNSTQV</sequence>
<dbReference type="AlphaFoldDB" id="A0A1R3V604"/>
<accession>A0A1R3V604</accession>
<organism evidence="1 2">
    <name type="scientific">Mesorhizobium prunaredense</name>
    <dbReference type="NCBI Taxonomy" id="1631249"/>
    <lineage>
        <taxon>Bacteria</taxon>
        <taxon>Pseudomonadati</taxon>
        <taxon>Pseudomonadota</taxon>
        <taxon>Alphaproteobacteria</taxon>
        <taxon>Hyphomicrobiales</taxon>
        <taxon>Phyllobacteriaceae</taxon>
        <taxon>Mesorhizobium</taxon>
    </lineage>
</organism>
<reference evidence="2" key="1">
    <citation type="submission" date="2017-01" db="EMBL/GenBank/DDBJ databases">
        <authorList>
            <person name="Brunel B."/>
        </authorList>
    </citation>
    <scope>NUCLEOTIDE SEQUENCE [LARGE SCALE GENOMIC DNA]</scope>
</reference>
<evidence type="ECO:0000313" key="2">
    <source>
        <dbReference type="Proteomes" id="UP000188388"/>
    </source>
</evidence>
<dbReference type="EMBL" id="FTPD01000010">
    <property type="protein sequence ID" value="SIT54668.1"/>
    <property type="molecule type" value="Genomic_DNA"/>
</dbReference>